<keyword evidence="3" id="KW-1185">Reference proteome</keyword>
<evidence type="ECO:0000256" key="1">
    <source>
        <dbReference type="SAM" id="Phobius"/>
    </source>
</evidence>
<keyword evidence="1" id="KW-0812">Transmembrane</keyword>
<gene>
    <name evidence="2" type="ORF">SVUK_LOCUS13178</name>
</gene>
<dbReference type="Proteomes" id="UP000270094">
    <property type="component" value="Unassembled WGS sequence"/>
</dbReference>
<keyword evidence="1" id="KW-1133">Transmembrane helix</keyword>
<dbReference type="AlphaFoldDB" id="A0A3P7IYE9"/>
<evidence type="ECO:0000313" key="2">
    <source>
        <dbReference type="EMBL" id="VDM78180.1"/>
    </source>
</evidence>
<sequence>MARSIFNIIYINAFYLFLNPRDCDLYGFENFVYNCVLMFYFYSMMVLDWRRRGTADGFSSVNFVLPMLM</sequence>
<accession>A0A3P7IYE9</accession>
<evidence type="ECO:0000313" key="3">
    <source>
        <dbReference type="Proteomes" id="UP000270094"/>
    </source>
</evidence>
<protein>
    <submittedName>
        <fullName evidence="2">Uncharacterized protein</fullName>
    </submittedName>
</protein>
<organism evidence="2 3">
    <name type="scientific">Strongylus vulgaris</name>
    <name type="common">Blood worm</name>
    <dbReference type="NCBI Taxonomy" id="40348"/>
    <lineage>
        <taxon>Eukaryota</taxon>
        <taxon>Metazoa</taxon>
        <taxon>Ecdysozoa</taxon>
        <taxon>Nematoda</taxon>
        <taxon>Chromadorea</taxon>
        <taxon>Rhabditida</taxon>
        <taxon>Rhabditina</taxon>
        <taxon>Rhabditomorpha</taxon>
        <taxon>Strongyloidea</taxon>
        <taxon>Strongylidae</taxon>
        <taxon>Strongylus</taxon>
    </lineage>
</organism>
<proteinExistence type="predicted"/>
<feature type="transmembrane region" description="Helical" evidence="1">
    <location>
        <begin position="31"/>
        <end position="49"/>
    </location>
</feature>
<keyword evidence="1" id="KW-0472">Membrane</keyword>
<dbReference type="OrthoDB" id="5868934at2759"/>
<reference evidence="2 3" key="1">
    <citation type="submission" date="2018-11" db="EMBL/GenBank/DDBJ databases">
        <authorList>
            <consortium name="Pathogen Informatics"/>
        </authorList>
    </citation>
    <scope>NUCLEOTIDE SEQUENCE [LARGE SCALE GENOMIC DNA]</scope>
</reference>
<dbReference type="EMBL" id="UYYB01101215">
    <property type="protein sequence ID" value="VDM78180.1"/>
    <property type="molecule type" value="Genomic_DNA"/>
</dbReference>
<name>A0A3P7IYE9_STRVU</name>